<evidence type="ECO:0000313" key="2">
    <source>
        <dbReference type="EMBL" id="KAJ6967519.1"/>
    </source>
</evidence>
<keyword evidence="1" id="KW-0472">Membrane</keyword>
<dbReference type="AlphaFoldDB" id="A0AAD6LI63"/>
<feature type="transmembrane region" description="Helical" evidence="1">
    <location>
        <begin position="64"/>
        <end position="87"/>
    </location>
</feature>
<proteinExistence type="predicted"/>
<name>A0AAD6LI63_9ROSI</name>
<keyword evidence="1" id="KW-1133">Transmembrane helix</keyword>
<sequence>MNGAFNRTAGYSLLKSMDIIYISFILLINACINLLNETNIKGAIAIAFAPEIDCSQLKIISPDLVLQILLLLSLLSLLFFCFGQFLFADSLVGVLLVINSPIFSTKRVITVHSMFLQDSLFSVSSSNCS</sequence>
<evidence type="ECO:0000256" key="1">
    <source>
        <dbReference type="SAM" id="Phobius"/>
    </source>
</evidence>
<evidence type="ECO:0000313" key="3">
    <source>
        <dbReference type="Proteomes" id="UP001164929"/>
    </source>
</evidence>
<feature type="transmembrane region" description="Helical" evidence="1">
    <location>
        <begin position="19"/>
        <end position="36"/>
    </location>
</feature>
<organism evidence="2 3">
    <name type="scientific">Populus alba x Populus x berolinensis</name>
    <dbReference type="NCBI Taxonomy" id="444605"/>
    <lineage>
        <taxon>Eukaryota</taxon>
        <taxon>Viridiplantae</taxon>
        <taxon>Streptophyta</taxon>
        <taxon>Embryophyta</taxon>
        <taxon>Tracheophyta</taxon>
        <taxon>Spermatophyta</taxon>
        <taxon>Magnoliopsida</taxon>
        <taxon>eudicotyledons</taxon>
        <taxon>Gunneridae</taxon>
        <taxon>Pentapetalae</taxon>
        <taxon>rosids</taxon>
        <taxon>fabids</taxon>
        <taxon>Malpighiales</taxon>
        <taxon>Salicaceae</taxon>
        <taxon>Saliceae</taxon>
        <taxon>Populus</taxon>
    </lineage>
</organism>
<dbReference type="Proteomes" id="UP001164929">
    <property type="component" value="Chromosome 16"/>
</dbReference>
<reference evidence="2 3" key="1">
    <citation type="journal article" date="2023" name="Mol. Ecol. Resour.">
        <title>Chromosome-level genome assembly of a triploid poplar Populus alba 'Berolinensis'.</title>
        <authorList>
            <person name="Chen S."/>
            <person name="Yu Y."/>
            <person name="Wang X."/>
            <person name="Wang S."/>
            <person name="Zhang T."/>
            <person name="Zhou Y."/>
            <person name="He R."/>
            <person name="Meng N."/>
            <person name="Wang Y."/>
            <person name="Liu W."/>
            <person name="Liu Z."/>
            <person name="Liu J."/>
            <person name="Guo Q."/>
            <person name="Huang H."/>
            <person name="Sederoff R.R."/>
            <person name="Wang G."/>
            <person name="Qu G."/>
            <person name="Chen S."/>
        </authorList>
    </citation>
    <scope>NUCLEOTIDE SEQUENCE [LARGE SCALE GENOMIC DNA]</scope>
    <source>
        <strain evidence="2">SC-2020</strain>
    </source>
</reference>
<keyword evidence="1" id="KW-0812">Transmembrane</keyword>
<gene>
    <name evidence="2" type="ORF">NC653_035666</name>
</gene>
<comment type="caution">
    <text evidence="2">The sequence shown here is derived from an EMBL/GenBank/DDBJ whole genome shotgun (WGS) entry which is preliminary data.</text>
</comment>
<dbReference type="EMBL" id="JAQIZT010000016">
    <property type="protein sequence ID" value="KAJ6967519.1"/>
    <property type="molecule type" value="Genomic_DNA"/>
</dbReference>
<keyword evidence="3" id="KW-1185">Reference proteome</keyword>
<accession>A0AAD6LI63</accession>
<protein>
    <submittedName>
        <fullName evidence="2">Uncharacterized protein</fullName>
    </submittedName>
</protein>